<proteinExistence type="predicted"/>
<dbReference type="InterPro" id="IPR020843">
    <property type="entry name" value="ER"/>
</dbReference>
<dbReference type="SMART" id="SM00829">
    <property type="entry name" value="PKS_ER"/>
    <property type="match status" value="1"/>
</dbReference>
<evidence type="ECO:0000256" key="2">
    <source>
        <dbReference type="ARBA" id="ARBA00023002"/>
    </source>
</evidence>
<dbReference type="GO" id="GO:0070402">
    <property type="term" value="F:NADPH binding"/>
    <property type="evidence" value="ECO:0007669"/>
    <property type="project" value="TreeGrafter"/>
</dbReference>
<keyword evidence="2" id="KW-0560">Oxidoreductase</keyword>
<organism evidence="4 5">
    <name type="scientific">Virgisporangium aliadipatigenens</name>
    <dbReference type="NCBI Taxonomy" id="741659"/>
    <lineage>
        <taxon>Bacteria</taxon>
        <taxon>Bacillati</taxon>
        <taxon>Actinomycetota</taxon>
        <taxon>Actinomycetes</taxon>
        <taxon>Micromonosporales</taxon>
        <taxon>Micromonosporaceae</taxon>
        <taxon>Virgisporangium</taxon>
    </lineage>
</organism>
<dbReference type="SUPFAM" id="SSF50129">
    <property type="entry name" value="GroES-like"/>
    <property type="match status" value="1"/>
</dbReference>
<evidence type="ECO:0000256" key="1">
    <source>
        <dbReference type="ARBA" id="ARBA00022857"/>
    </source>
</evidence>
<dbReference type="InterPro" id="IPR036291">
    <property type="entry name" value="NAD(P)-bd_dom_sf"/>
</dbReference>
<feature type="domain" description="Enoyl reductase (ER)" evidence="3">
    <location>
        <begin position="13"/>
        <end position="324"/>
    </location>
</feature>
<protein>
    <submittedName>
        <fullName evidence="4">NADPH:quinone reductase</fullName>
    </submittedName>
</protein>
<keyword evidence="1" id="KW-0521">NADP</keyword>
<dbReference type="Pfam" id="PF13602">
    <property type="entry name" value="ADH_zinc_N_2"/>
    <property type="match status" value="1"/>
</dbReference>
<dbReference type="EMBL" id="BOPF01000025">
    <property type="protein sequence ID" value="GIJ49168.1"/>
    <property type="molecule type" value="Genomic_DNA"/>
</dbReference>
<dbReference type="PANTHER" id="PTHR48106">
    <property type="entry name" value="QUINONE OXIDOREDUCTASE PIG3-RELATED"/>
    <property type="match status" value="1"/>
</dbReference>
<dbReference type="SUPFAM" id="SSF51735">
    <property type="entry name" value="NAD(P)-binding Rossmann-fold domains"/>
    <property type="match status" value="1"/>
</dbReference>
<comment type="caution">
    <text evidence="4">The sequence shown here is derived from an EMBL/GenBank/DDBJ whole genome shotgun (WGS) entry which is preliminary data.</text>
</comment>
<dbReference type="PANTHER" id="PTHR48106:SF18">
    <property type="entry name" value="QUINONE OXIDOREDUCTASE PIG3"/>
    <property type="match status" value="1"/>
</dbReference>
<reference evidence="4" key="1">
    <citation type="submission" date="2021-01" db="EMBL/GenBank/DDBJ databases">
        <title>Whole genome shotgun sequence of Virgisporangium aliadipatigenens NBRC 105644.</title>
        <authorList>
            <person name="Komaki H."/>
            <person name="Tamura T."/>
        </authorList>
    </citation>
    <scope>NUCLEOTIDE SEQUENCE</scope>
    <source>
        <strain evidence="4">NBRC 105644</strain>
    </source>
</reference>
<accession>A0A8J4DTM7</accession>
<sequence length="326" mass="33621">METMRAAVVDRPGPPEVLVVRDVPRPTATADRALVRVRAAGLNRSEIMTRQGHSPNVRFPRVLGIECVGEVVEAAETGPPVGTTVAAVMGEMGRAYDGGYAEFALLPAARLMPLSVELDWSTLGALPETFLTAHGSLGVLGLAPGQRLVIRAATSSVGMAALSLAVAAGLDVAATTRNPGKAAALEQHGAAHVLVDSGDFAGEVRRLWPDGADGVLDLVGGPSLRDAFAATARGGIVCNSGLLGGSWVIPDFEPLAHMPTGVKLAVFDSASLEPAVAALALQGIAEDVAAGRYSAHLHKTFPLEEIAEAHAYMEANRATGKVVVIP</sequence>
<keyword evidence="5" id="KW-1185">Reference proteome</keyword>
<dbReference type="AlphaFoldDB" id="A0A8J4DTM7"/>
<dbReference type="Gene3D" id="3.90.180.10">
    <property type="entry name" value="Medium-chain alcohol dehydrogenases, catalytic domain"/>
    <property type="match status" value="1"/>
</dbReference>
<dbReference type="InterPro" id="IPR011032">
    <property type="entry name" value="GroES-like_sf"/>
</dbReference>
<evidence type="ECO:0000313" key="4">
    <source>
        <dbReference type="EMBL" id="GIJ49168.1"/>
    </source>
</evidence>
<dbReference type="InterPro" id="IPR013154">
    <property type="entry name" value="ADH-like_N"/>
</dbReference>
<dbReference type="Gene3D" id="3.40.50.720">
    <property type="entry name" value="NAD(P)-binding Rossmann-like Domain"/>
    <property type="match status" value="1"/>
</dbReference>
<dbReference type="Proteomes" id="UP000619260">
    <property type="component" value="Unassembled WGS sequence"/>
</dbReference>
<evidence type="ECO:0000313" key="5">
    <source>
        <dbReference type="Proteomes" id="UP000619260"/>
    </source>
</evidence>
<dbReference type="GO" id="GO:0016651">
    <property type="term" value="F:oxidoreductase activity, acting on NAD(P)H"/>
    <property type="evidence" value="ECO:0007669"/>
    <property type="project" value="TreeGrafter"/>
</dbReference>
<name>A0A8J4DTM7_9ACTN</name>
<gene>
    <name evidence="4" type="ORF">Val02_60540</name>
</gene>
<dbReference type="RefSeq" id="WP_203902643.1">
    <property type="nucleotide sequence ID" value="NZ_BOPF01000025.1"/>
</dbReference>
<dbReference type="Pfam" id="PF08240">
    <property type="entry name" value="ADH_N"/>
    <property type="match status" value="1"/>
</dbReference>
<evidence type="ECO:0000259" key="3">
    <source>
        <dbReference type="SMART" id="SM00829"/>
    </source>
</evidence>